<evidence type="ECO:0000313" key="11">
    <source>
        <dbReference type="EMBL" id="MFD1362488.1"/>
    </source>
</evidence>
<dbReference type="PANTHER" id="PTHR13914">
    <property type="entry name" value="PROLINE OXIDASE"/>
    <property type="match status" value="1"/>
</dbReference>
<evidence type="ECO:0000259" key="10">
    <source>
        <dbReference type="Pfam" id="PF01619"/>
    </source>
</evidence>
<evidence type="ECO:0000256" key="1">
    <source>
        <dbReference type="ARBA" id="ARBA00001974"/>
    </source>
</evidence>
<evidence type="ECO:0000256" key="5">
    <source>
        <dbReference type="ARBA" id="ARBA00022741"/>
    </source>
</evidence>
<dbReference type="EMBL" id="JBHTNH010000026">
    <property type="protein sequence ID" value="MFD1362488.1"/>
    <property type="molecule type" value="Genomic_DNA"/>
</dbReference>
<protein>
    <recommendedName>
        <fullName evidence="3">proline dehydrogenase</fullName>
        <ecNumber evidence="3">1.5.5.2</ecNumber>
    </recommendedName>
</protein>
<dbReference type="EC" id="1.5.5.2" evidence="3"/>
<comment type="pathway">
    <text evidence="2">Amino-acid degradation; L-proline degradation into L-glutamate; L-glutamate from L-proline: step 1/2.</text>
</comment>
<comment type="catalytic activity">
    <reaction evidence="9">
        <text>L-proline + a quinone = (S)-1-pyrroline-5-carboxylate + a quinol + H(+)</text>
        <dbReference type="Rhea" id="RHEA:23784"/>
        <dbReference type="ChEBI" id="CHEBI:15378"/>
        <dbReference type="ChEBI" id="CHEBI:17388"/>
        <dbReference type="ChEBI" id="CHEBI:24646"/>
        <dbReference type="ChEBI" id="CHEBI:60039"/>
        <dbReference type="ChEBI" id="CHEBI:132124"/>
        <dbReference type="EC" id="1.5.5.2"/>
    </reaction>
</comment>
<evidence type="ECO:0000256" key="7">
    <source>
        <dbReference type="ARBA" id="ARBA00023002"/>
    </source>
</evidence>
<evidence type="ECO:0000256" key="9">
    <source>
        <dbReference type="ARBA" id="ARBA00048779"/>
    </source>
</evidence>
<evidence type="ECO:0000313" key="12">
    <source>
        <dbReference type="Proteomes" id="UP001597178"/>
    </source>
</evidence>
<keyword evidence="5" id="KW-0547">Nucleotide-binding</keyword>
<evidence type="ECO:0000256" key="2">
    <source>
        <dbReference type="ARBA" id="ARBA00004739"/>
    </source>
</evidence>
<dbReference type="PANTHER" id="PTHR13914:SF0">
    <property type="entry name" value="PROLINE DEHYDROGENASE 1, MITOCHONDRIAL"/>
    <property type="match status" value="1"/>
</dbReference>
<feature type="domain" description="Proline dehydrogenase" evidence="10">
    <location>
        <begin position="44"/>
        <end position="292"/>
    </location>
</feature>
<dbReference type="Gene3D" id="3.20.20.220">
    <property type="match status" value="1"/>
</dbReference>
<dbReference type="InterPro" id="IPR008219">
    <property type="entry name" value="PRODH_bac_arc"/>
</dbReference>
<dbReference type="RefSeq" id="WP_382401081.1">
    <property type="nucleotide sequence ID" value="NZ_JBHTNH010000026.1"/>
</dbReference>
<dbReference type="InterPro" id="IPR029041">
    <property type="entry name" value="FAD-linked_oxidoreductase-like"/>
</dbReference>
<keyword evidence="7" id="KW-0560">Oxidoreductase</keyword>
<organism evidence="11 12">
    <name type="scientific">Lentibacillus salinarum</name>
    <dbReference type="NCBI Taxonomy" id="446820"/>
    <lineage>
        <taxon>Bacteria</taxon>
        <taxon>Bacillati</taxon>
        <taxon>Bacillota</taxon>
        <taxon>Bacilli</taxon>
        <taxon>Bacillales</taxon>
        <taxon>Bacillaceae</taxon>
        <taxon>Lentibacillus</taxon>
    </lineage>
</organism>
<keyword evidence="6" id="KW-0274">FAD</keyword>
<keyword evidence="4" id="KW-0285">Flavoprotein</keyword>
<sequence>MANVARDFFIGLSNNQFLNTRAKKWGFFLGADKFVAGTTIQSVMKAVKELNARGISCTLDNLGEFVSDKTEASQAKDKIITLLEAIHQENVDCHLSVKLTQLGMDIDQNYCMVNIREVLDAANKYGIFVNIDMEDYAHYEQTLDILSVLRRDYDNVGTVIQSYLFRAEDDLQDLQDVRIRLVKGAYKESAEVAYPDKQAIDRNFVTLAKQRLLGSAFTSIATHDHHIIDELKAFVAENHLDNDQFEFQMLYGFRNDLQQKLANEGYHFCTYIPFGDDWFGYFMRRLAERPQNMNLIVKDVFYTEDNKLKKGPVVSGAAVISALAFWRLKVNRNKKTND</sequence>
<evidence type="ECO:0000256" key="4">
    <source>
        <dbReference type="ARBA" id="ARBA00022630"/>
    </source>
</evidence>
<dbReference type="SUPFAM" id="SSF51730">
    <property type="entry name" value="FAD-linked oxidoreductase"/>
    <property type="match status" value="1"/>
</dbReference>
<comment type="cofactor">
    <cofactor evidence="1">
        <name>FAD</name>
        <dbReference type="ChEBI" id="CHEBI:57692"/>
    </cofactor>
</comment>
<comment type="caution">
    <text evidence="11">The sequence shown here is derived from an EMBL/GenBank/DDBJ whole genome shotgun (WGS) entry which is preliminary data.</text>
</comment>
<dbReference type="PIRSF" id="PIRSF000196">
    <property type="entry name" value="Pro_dehydrog"/>
    <property type="match status" value="1"/>
</dbReference>
<keyword evidence="8" id="KW-0642">Proline metabolism</keyword>
<evidence type="ECO:0000256" key="6">
    <source>
        <dbReference type="ARBA" id="ARBA00022827"/>
    </source>
</evidence>
<evidence type="ECO:0000256" key="3">
    <source>
        <dbReference type="ARBA" id="ARBA00012695"/>
    </source>
</evidence>
<name>A0ABW3ZXA0_9BACI</name>
<dbReference type="Proteomes" id="UP001597178">
    <property type="component" value="Unassembled WGS sequence"/>
</dbReference>
<evidence type="ECO:0000256" key="8">
    <source>
        <dbReference type="ARBA" id="ARBA00023062"/>
    </source>
</evidence>
<dbReference type="InterPro" id="IPR015659">
    <property type="entry name" value="Proline_oxidase"/>
</dbReference>
<keyword evidence="12" id="KW-1185">Reference proteome</keyword>
<gene>
    <name evidence="11" type="ORF">ACFQ4A_12550</name>
</gene>
<dbReference type="InterPro" id="IPR002872">
    <property type="entry name" value="Proline_DH_dom"/>
</dbReference>
<proteinExistence type="predicted"/>
<reference evidence="12" key="1">
    <citation type="journal article" date="2019" name="Int. J. Syst. Evol. Microbiol.">
        <title>The Global Catalogue of Microorganisms (GCM) 10K type strain sequencing project: providing services to taxonomists for standard genome sequencing and annotation.</title>
        <authorList>
            <consortium name="The Broad Institute Genomics Platform"/>
            <consortium name="The Broad Institute Genome Sequencing Center for Infectious Disease"/>
            <person name="Wu L."/>
            <person name="Ma J."/>
        </authorList>
    </citation>
    <scope>NUCLEOTIDE SEQUENCE [LARGE SCALE GENOMIC DNA]</scope>
    <source>
        <strain evidence="12">CCUG 54822</strain>
    </source>
</reference>
<dbReference type="Pfam" id="PF01619">
    <property type="entry name" value="Pro_dh"/>
    <property type="match status" value="1"/>
</dbReference>
<accession>A0ABW3ZXA0</accession>